<sequence length="299" mass="35374">MNLITISMDHFSEEEIRQCLSMLQSNITFLHKKNKLKKQVFKMNKNDSNLICTGVLPQFQLTKHAALLYQSVSKTFSEFILTHLQNKLIHNLIKKEHPHFNQIEISRLSEYCTELLNEPSQSSNFIQKKQQKIEKLFYQYVENNTWINLDGFIRFRLQFYLQELNEVVEYAIEEYISDQQYKDFMTLLKTFVSSQEHKIPTVHIIHNGENDFLVLDEQLKCIDVDGSADSNDGIQDKNFDDLIITKLVSISPQKIIIHTRKPEMQVIHVIQQIFEKRTFICKYCNVCEKILSNYRKAEK</sequence>
<dbReference type="RefSeq" id="WP_305992493.1">
    <property type="nucleotide sequence ID" value="NZ_JAVAMP010000006.1"/>
</dbReference>
<reference evidence="1 2" key="1">
    <citation type="submission" date="2023-08" db="EMBL/GenBank/DDBJ databases">
        <authorList>
            <person name="Park J.-S."/>
        </authorList>
    </citation>
    <scope>NUCLEOTIDE SEQUENCE [LARGE SCALE GENOMIC DNA]</scope>
    <source>
        <strain evidence="1 2">2205SS18-9</strain>
    </source>
</reference>
<proteinExistence type="predicted"/>
<dbReference type="Proteomes" id="UP001231941">
    <property type="component" value="Unassembled WGS sequence"/>
</dbReference>
<evidence type="ECO:0000313" key="1">
    <source>
        <dbReference type="EMBL" id="MDP5275181.1"/>
    </source>
</evidence>
<dbReference type="InterPro" id="IPR014199">
    <property type="entry name" value="Spore_YtxC"/>
</dbReference>
<evidence type="ECO:0000313" key="2">
    <source>
        <dbReference type="Proteomes" id="UP001231941"/>
    </source>
</evidence>
<dbReference type="Pfam" id="PF08812">
    <property type="entry name" value="YtxC"/>
    <property type="match status" value="1"/>
</dbReference>
<accession>A0ABT9J0N7</accession>
<protein>
    <submittedName>
        <fullName evidence="1">Sporulation protein YtxC</fullName>
    </submittedName>
</protein>
<dbReference type="EMBL" id="JAVAMP010000006">
    <property type="protein sequence ID" value="MDP5275181.1"/>
    <property type="molecule type" value="Genomic_DNA"/>
</dbReference>
<keyword evidence="2" id="KW-1185">Reference proteome</keyword>
<comment type="caution">
    <text evidence="1">The sequence shown here is derived from an EMBL/GenBank/DDBJ whole genome shotgun (WGS) entry which is preliminary data.</text>
</comment>
<organism evidence="1 2">
    <name type="scientific">Chengkuizengella axinellae</name>
    <dbReference type="NCBI Taxonomy" id="3064388"/>
    <lineage>
        <taxon>Bacteria</taxon>
        <taxon>Bacillati</taxon>
        <taxon>Bacillota</taxon>
        <taxon>Bacilli</taxon>
        <taxon>Bacillales</taxon>
        <taxon>Paenibacillaceae</taxon>
        <taxon>Chengkuizengella</taxon>
    </lineage>
</organism>
<gene>
    <name evidence="1" type="ORF">Q5Y73_13775</name>
</gene>
<name>A0ABT9J0N7_9BACL</name>